<feature type="transmembrane region" description="Helical" evidence="7">
    <location>
        <begin position="179"/>
        <end position="198"/>
    </location>
</feature>
<evidence type="ECO:0000313" key="10">
    <source>
        <dbReference type="Proteomes" id="UP000249522"/>
    </source>
</evidence>
<feature type="transmembrane region" description="Helical" evidence="7">
    <location>
        <begin position="7"/>
        <end position="24"/>
    </location>
</feature>
<dbReference type="PANTHER" id="PTHR32322:SF18">
    <property type="entry name" value="S-ADENOSYLMETHIONINE_S-ADENOSYLHOMOCYSTEINE TRANSPORTER"/>
    <property type="match status" value="1"/>
</dbReference>
<feature type="domain" description="EamA" evidence="8">
    <location>
        <begin position="7"/>
        <end position="134"/>
    </location>
</feature>
<dbReference type="Pfam" id="PF00892">
    <property type="entry name" value="EamA"/>
    <property type="match status" value="2"/>
</dbReference>
<dbReference type="GO" id="GO:0005886">
    <property type="term" value="C:plasma membrane"/>
    <property type="evidence" value="ECO:0007669"/>
    <property type="project" value="UniProtKB-SubCell"/>
</dbReference>
<reference evidence="9 10" key="1">
    <citation type="submission" date="2018-06" db="EMBL/GenBank/DDBJ databases">
        <title>Paenibacillus imtechensis sp. nov.</title>
        <authorList>
            <person name="Pinnaka A.K."/>
            <person name="Singh H."/>
            <person name="Kaur M."/>
        </authorList>
    </citation>
    <scope>NUCLEOTIDE SEQUENCE [LARGE SCALE GENOMIC DNA]</scope>
    <source>
        <strain evidence="9 10">SMB1</strain>
    </source>
</reference>
<evidence type="ECO:0000313" key="9">
    <source>
        <dbReference type="EMBL" id="PZD96352.1"/>
    </source>
</evidence>
<dbReference type="RefSeq" id="WP_111146206.1">
    <property type="nucleotide sequence ID" value="NZ_QKRB01000040.1"/>
</dbReference>
<dbReference type="EMBL" id="QKRB01000040">
    <property type="protein sequence ID" value="PZD96352.1"/>
    <property type="molecule type" value="Genomic_DNA"/>
</dbReference>
<feature type="transmembrane region" description="Helical" evidence="7">
    <location>
        <begin position="213"/>
        <end position="235"/>
    </location>
</feature>
<name>A0A2W1LMY5_9BACL</name>
<evidence type="ECO:0000256" key="5">
    <source>
        <dbReference type="ARBA" id="ARBA00022989"/>
    </source>
</evidence>
<evidence type="ECO:0000259" key="8">
    <source>
        <dbReference type="Pfam" id="PF00892"/>
    </source>
</evidence>
<comment type="caution">
    <text evidence="9">The sequence shown here is derived from an EMBL/GenBank/DDBJ whole genome shotgun (WGS) entry which is preliminary data.</text>
</comment>
<evidence type="ECO:0000256" key="2">
    <source>
        <dbReference type="ARBA" id="ARBA00007362"/>
    </source>
</evidence>
<keyword evidence="10" id="KW-1185">Reference proteome</keyword>
<keyword evidence="4 7" id="KW-0812">Transmembrane</keyword>
<feature type="transmembrane region" description="Helical" evidence="7">
    <location>
        <begin position="247"/>
        <end position="264"/>
    </location>
</feature>
<keyword evidence="3" id="KW-1003">Cell membrane</keyword>
<feature type="transmembrane region" description="Helical" evidence="7">
    <location>
        <begin position="145"/>
        <end position="167"/>
    </location>
</feature>
<evidence type="ECO:0000256" key="7">
    <source>
        <dbReference type="SAM" id="Phobius"/>
    </source>
</evidence>
<dbReference type="Proteomes" id="UP000249522">
    <property type="component" value="Unassembled WGS sequence"/>
</dbReference>
<dbReference type="AlphaFoldDB" id="A0A2W1LMY5"/>
<feature type="transmembrane region" description="Helical" evidence="7">
    <location>
        <begin position="60"/>
        <end position="83"/>
    </location>
</feature>
<evidence type="ECO:0000256" key="6">
    <source>
        <dbReference type="ARBA" id="ARBA00023136"/>
    </source>
</evidence>
<organism evidence="9 10">
    <name type="scientific">Paenibacillus sambharensis</name>
    <dbReference type="NCBI Taxonomy" id="1803190"/>
    <lineage>
        <taxon>Bacteria</taxon>
        <taxon>Bacillati</taxon>
        <taxon>Bacillota</taxon>
        <taxon>Bacilli</taxon>
        <taxon>Bacillales</taxon>
        <taxon>Paenibacillaceae</taxon>
        <taxon>Paenibacillus</taxon>
    </lineage>
</organism>
<proteinExistence type="inferred from homology"/>
<keyword evidence="5 7" id="KW-1133">Transmembrane helix</keyword>
<dbReference type="InterPro" id="IPR037185">
    <property type="entry name" value="EmrE-like"/>
</dbReference>
<feature type="transmembrane region" description="Helical" evidence="7">
    <location>
        <begin position="30"/>
        <end position="48"/>
    </location>
</feature>
<gene>
    <name evidence="9" type="ORF">DNH61_08345</name>
</gene>
<evidence type="ECO:0000256" key="4">
    <source>
        <dbReference type="ARBA" id="ARBA00022692"/>
    </source>
</evidence>
<protein>
    <submittedName>
        <fullName evidence="9">EamA family transporter</fullName>
    </submittedName>
</protein>
<sequence>MIIVNYAVMCLIFGTTFLVIKIGVDAGVAPFFAGGLRFFTAGVILFLVMRIKERIPFKLLVSRDLLLVGIGMTFGTFGTLYWAEQHISSGMASVLSATGTLMIMLMQAFILKQKLKPAAIAGCIVGILGVLLLILPSLSVSLSSLWLFGCLVIIAGEIFYAGGTLYAQTARERTRTSPLAANSVQMMHGGLLLLLLSLCTEDVRWTAVVQPAFLASVSYLIVVGSIVGHSLYMYLVSKTNPVFPSTWLYVSPLIALTAGAALYQEKLTPVSLIGALTIITGTVLVNLEPLRSMVLRRWGTDKRKRKVEDFETAG</sequence>
<comment type="subcellular location">
    <subcellularLocation>
        <location evidence="1">Cell membrane</location>
        <topology evidence="1">Multi-pass membrane protein</topology>
    </subcellularLocation>
</comment>
<feature type="domain" description="EamA" evidence="8">
    <location>
        <begin position="148"/>
        <end position="286"/>
    </location>
</feature>
<keyword evidence="6 7" id="KW-0472">Membrane</keyword>
<comment type="similarity">
    <text evidence="2">Belongs to the EamA transporter family.</text>
</comment>
<dbReference type="PANTHER" id="PTHR32322">
    <property type="entry name" value="INNER MEMBRANE TRANSPORTER"/>
    <property type="match status" value="1"/>
</dbReference>
<dbReference type="OrthoDB" id="9812547at2"/>
<dbReference type="InterPro" id="IPR050638">
    <property type="entry name" value="AA-Vitamin_Transporters"/>
</dbReference>
<evidence type="ECO:0000256" key="3">
    <source>
        <dbReference type="ARBA" id="ARBA00022475"/>
    </source>
</evidence>
<feature type="transmembrane region" description="Helical" evidence="7">
    <location>
        <begin position="89"/>
        <end position="111"/>
    </location>
</feature>
<evidence type="ECO:0000256" key="1">
    <source>
        <dbReference type="ARBA" id="ARBA00004651"/>
    </source>
</evidence>
<dbReference type="InterPro" id="IPR000620">
    <property type="entry name" value="EamA_dom"/>
</dbReference>
<feature type="transmembrane region" description="Helical" evidence="7">
    <location>
        <begin position="270"/>
        <end position="287"/>
    </location>
</feature>
<accession>A0A2W1LMY5</accession>
<dbReference type="SUPFAM" id="SSF103481">
    <property type="entry name" value="Multidrug resistance efflux transporter EmrE"/>
    <property type="match status" value="2"/>
</dbReference>
<feature type="transmembrane region" description="Helical" evidence="7">
    <location>
        <begin position="118"/>
        <end position="139"/>
    </location>
</feature>